<dbReference type="RefSeq" id="XP_025597447.1">
    <property type="nucleotide sequence ID" value="XM_025745754.1"/>
</dbReference>
<feature type="region of interest" description="Disordered" evidence="1">
    <location>
        <begin position="1"/>
        <end position="25"/>
    </location>
</feature>
<evidence type="ECO:0000313" key="3">
    <source>
        <dbReference type="Proteomes" id="UP000245946"/>
    </source>
</evidence>
<reference evidence="2 3" key="1">
    <citation type="journal article" date="2018" name="Mol. Biol. Evol.">
        <title>Broad Genomic Sampling Reveals a Smut Pathogenic Ancestry of the Fungal Clade Ustilaginomycotina.</title>
        <authorList>
            <person name="Kijpornyongpan T."/>
            <person name="Mondo S.J."/>
            <person name="Barry K."/>
            <person name="Sandor L."/>
            <person name="Lee J."/>
            <person name="Lipzen A."/>
            <person name="Pangilinan J."/>
            <person name="LaButti K."/>
            <person name="Hainaut M."/>
            <person name="Henrissat B."/>
            <person name="Grigoriev I.V."/>
            <person name="Spatafora J.W."/>
            <person name="Aime M.C."/>
        </authorList>
    </citation>
    <scope>NUCLEOTIDE SEQUENCE [LARGE SCALE GENOMIC DNA]</scope>
    <source>
        <strain evidence="2 3">MCA 4186</strain>
    </source>
</reference>
<feature type="compositionally biased region" description="Basic and acidic residues" evidence="1">
    <location>
        <begin position="62"/>
        <end position="75"/>
    </location>
</feature>
<name>A0A316Z848_9BASI</name>
<dbReference type="EMBL" id="KZ819296">
    <property type="protein sequence ID" value="PWN97168.1"/>
    <property type="molecule type" value="Genomic_DNA"/>
</dbReference>
<dbReference type="Proteomes" id="UP000245946">
    <property type="component" value="Unassembled WGS sequence"/>
</dbReference>
<protein>
    <submittedName>
        <fullName evidence="2">Uncharacterized protein</fullName>
    </submittedName>
</protein>
<feature type="region of interest" description="Disordered" evidence="1">
    <location>
        <begin position="49"/>
        <end position="75"/>
    </location>
</feature>
<evidence type="ECO:0000256" key="1">
    <source>
        <dbReference type="SAM" id="MobiDB-lite"/>
    </source>
</evidence>
<gene>
    <name evidence="2" type="ORF">FA09DRAFT_63166</name>
</gene>
<accession>A0A316Z848</accession>
<dbReference type="GeneID" id="37273298"/>
<feature type="region of interest" description="Disordered" evidence="1">
    <location>
        <begin position="176"/>
        <end position="205"/>
    </location>
</feature>
<keyword evidence="3" id="KW-1185">Reference proteome</keyword>
<sequence>MAEQQQAEPRPRRRRRAMAIGISTSSARDAAARRVELCAGAGMRLSGRRAASAQDAGTCPRMADDRGSGSGEPRRCSTRRAVCVRAAIQLRQYRIRLALLAGARSASPAPLSAAERRAEPTGSTIAILQHCSMQNTAAASVAGGSGKRLCCGMRLAASAANVRMRGAMGGCGRAFHTPSRRSAERPELSVPHLRVPRKPAERMGD</sequence>
<proteinExistence type="predicted"/>
<evidence type="ECO:0000313" key="2">
    <source>
        <dbReference type="EMBL" id="PWN97168.1"/>
    </source>
</evidence>
<dbReference type="AlphaFoldDB" id="A0A316Z848"/>
<organism evidence="2 3">
    <name type="scientific">Tilletiopsis washingtonensis</name>
    <dbReference type="NCBI Taxonomy" id="58919"/>
    <lineage>
        <taxon>Eukaryota</taxon>
        <taxon>Fungi</taxon>
        <taxon>Dikarya</taxon>
        <taxon>Basidiomycota</taxon>
        <taxon>Ustilaginomycotina</taxon>
        <taxon>Exobasidiomycetes</taxon>
        <taxon>Entylomatales</taxon>
        <taxon>Entylomatales incertae sedis</taxon>
        <taxon>Tilletiopsis</taxon>
    </lineage>
</organism>